<feature type="non-terminal residue" evidence="2">
    <location>
        <position position="1"/>
    </location>
</feature>
<evidence type="ECO:0000313" key="2">
    <source>
        <dbReference type="EMBL" id="PWU43120.1"/>
    </source>
</evidence>
<name>A0A317JS06_9ACTN</name>
<keyword evidence="1" id="KW-0812">Transmembrane</keyword>
<reference evidence="3" key="1">
    <citation type="submission" date="2018-05" db="EMBL/GenBank/DDBJ databases">
        <title>Micromonospora globispora sp. nov. and Micromonospora rugosa sp. nov., isolated from marine sediment.</title>
        <authorList>
            <person name="Carro L."/>
            <person name="Aysel V."/>
            <person name="Cetin D."/>
            <person name="Igual J.M."/>
            <person name="Klenk H.-P."/>
            <person name="Trujillo M.E."/>
            <person name="Sahin N."/>
        </authorList>
    </citation>
    <scope>NUCLEOTIDE SEQUENCE [LARGE SCALE GENOMIC DNA]</scope>
    <source>
        <strain evidence="3">S2904</strain>
    </source>
</reference>
<gene>
    <name evidence="2" type="ORF">DLJ46_33090</name>
</gene>
<accession>A0A317JS06</accession>
<keyword evidence="3" id="KW-1185">Reference proteome</keyword>
<feature type="transmembrane region" description="Helical" evidence="1">
    <location>
        <begin position="35"/>
        <end position="55"/>
    </location>
</feature>
<dbReference type="EMBL" id="QGSV01000500">
    <property type="protein sequence ID" value="PWU43120.1"/>
    <property type="molecule type" value="Genomic_DNA"/>
</dbReference>
<protein>
    <submittedName>
        <fullName evidence="2">Uncharacterized protein</fullName>
    </submittedName>
</protein>
<organism evidence="2 3">
    <name type="scientific">Micromonospora globispora</name>
    <dbReference type="NCBI Taxonomy" id="1450148"/>
    <lineage>
        <taxon>Bacteria</taxon>
        <taxon>Bacillati</taxon>
        <taxon>Actinomycetota</taxon>
        <taxon>Actinomycetes</taxon>
        <taxon>Micromonosporales</taxon>
        <taxon>Micromonosporaceae</taxon>
        <taxon>Micromonospora</taxon>
    </lineage>
</organism>
<evidence type="ECO:0000313" key="3">
    <source>
        <dbReference type="Proteomes" id="UP000245683"/>
    </source>
</evidence>
<sequence length="90" mass="8940">TKMTVAARSSRAAAAGLLLAATVILVVGPPGRPSWAGMSAVAAAVLVPALGWYGGRRAATAGARPVFAFRAVMAVALIDVVLLVASGRVV</sequence>
<keyword evidence="1" id="KW-0472">Membrane</keyword>
<evidence type="ECO:0000256" key="1">
    <source>
        <dbReference type="SAM" id="Phobius"/>
    </source>
</evidence>
<keyword evidence="1" id="KW-1133">Transmembrane helix</keyword>
<proteinExistence type="predicted"/>
<dbReference type="Proteomes" id="UP000245683">
    <property type="component" value="Unassembled WGS sequence"/>
</dbReference>
<feature type="transmembrane region" description="Helical" evidence="1">
    <location>
        <begin position="12"/>
        <end position="29"/>
    </location>
</feature>
<feature type="transmembrane region" description="Helical" evidence="1">
    <location>
        <begin position="67"/>
        <end position="85"/>
    </location>
</feature>
<comment type="caution">
    <text evidence="2">The sequence shown here is derived from an EMBL/GenBank/DDBJ whole genome shotgun (WGS) entry which is preliminary data.</text>
</comment>
<dbReference type="AlphaFoldDB" id="A0A317JS06"/>